<proteinExistence type="inferred from homology"/>
<evidence type="ECO:0000313" key="13">
    <source>
        <dbReference type="EMBL" id="OJJ41018.1"/>
    </source>
</evidence>
<comment type="subcellular location">
    <subcellularLocation>
        <location evidence="2">Cytoplasm</location>
    </subcellularLocation>
    <subcellularLocation>
        <location evidence="1">Nucleus</location>
    </subcellularLocation>
</comment>
<comment type="similarity">
    <text evidence="3">Belongs to the acetyltransferase family. NAA40 subfamily.</text>
</comment>
<dbReference type="RefSeq" id="XP_040694694.1">
    <property type="nucleotide sequence ID" value="XM_040834009.1"/>
</dbReference>
<comment type="catalytic activity">
    <reaction evidence="11">
        <text>N-terminal L-seryl-[histone H4] + acetyl-CoA = N-terminal N(alpha)-acetyl-L-seryl-[histone H4] + CoA + H(+)</text>
        <dbReference type="Rhea" id="RHEA:50596"/>
        <dbReference type="Rhea" id="RHEA-COMP:12740"/>
        <dbReference type="Rhea" id="RHEA-COMP:12743"/>
        <dbReference type="ChEBI" id="CHEBI:15378"/>
        <dbReference type="ChEBI" id="CHEBI:57287"/>
        <dbReference type="ChEBI" id="CHEBI:57288"/>
        <dbReference type="ChEBI" id="CHEBI:64738"/>
        <dbReference type="ChEBI" id="CHEBI:83690"/>
        <dbReference type="EC" id="2.3.1.257"/>
    </reaction>
</comment>
<dbReference type="CDD" id="cd04301">
    <property type="entry name" value="NAT_SF"/>
    <property type="match status" value="1"/>
</dbReference>
<reference evidence="14" key="1">
    <citation type="journal article" date="2017" name="Genome Biol.">
        <title>Comparative genomics reveals high biological diversity and specific adaptations in the industrially and medically important fungal genus Aspergillus.</title>
        <authorList>
            <person name="de Vries R.P."/>
            <person name="Riley R."/>
            <person name="Wiebenga A."/>
            <person name="Aguilar-Osorio G."/>
            <person name="Amillis S."/>
            <person name="Uchima C.A."/>
            <person name="Anderluh G."/>
            <person name="Asadollahi M."/>
            <person name="Askin M."/>
            <person name="Barry K."/>
            <person name="Battaglia E."/>
            <person name="Bayram O."/>
            <person name="Benocci T."/>
            <person name="Braus-Stromeyer S.A."/>
            <person name="Caldana C."/>
            <person name="Canovas D."/>
            <person name="Cerqueira G.C."/>
            <person name="Chen F."/>
            <person name="Chen W."/>
            <person name="Choi C."/>
            <person name="Clum A."/>
            <person name="Dos Santos R.A."/>
            <person name="Damasio A.R."/>
            <person name="Diallinas G."/>
            <person name="Emri T."/>
            <person name="Fekete E."/>
            <person name="Flipphi M."/>
            <person name="Freyberg S."/>
            <person name="Gallo A."/>
            <person name="Gournas C."/>
            <person name="Habgood R."/>
            <person name="Hainaut M."/>
            <person name="Harispe M.L."/>
            <person name="Henrissat B."/>
            <person name="Hilden K.S."/>
            <person name="Hope R."/>
            <person name="Hossain A."/>
            <person name="Karabika E."/>
            <person name="Karaffa L."/>
            <person name="Karanyi Z."/>
            <person name="Krasevec N."/>
            <person name="Kuo A."/>
            <person name="Kusch H."/>
            <person name="LaButti K."/>
            <person name="Lagendijk E.L."/>
            <person name="Lapidus A."/>
            <person name="Levasseur A."/>
            <person name="Lindquist E."/>
            <person name="Lipzen A."/>
            <person name="Logrieco A.F."/>
            <person name="MacCabe A."/>
            <person name="Maekelae M.R."/>
            <person name="Malavazi I."/>
            <person name="Melin P."/>
            <person name="Meyer V."/>
            <person name="Mielnichuk N."/>
            <person name="Miskei M."/>
            <person name="Molnar A.P."/>
            <person name="Mule G."/>
            <person name="Ngan C.Y."/>
            <person name="Orejas M."/>
            <person name="Orosz E."/>
            <person name="Ouedraogo J.P."/>
            <person name="Overkamp K.M."/>
            <person name="Park H.-S."/>
            <person name="Perrone G."/>
            <person name="Piumi F."/>
            <person name="Punt P.J."/>
            <person name="Ram A.F."/>
            <person name="Ramon A."/>
            <person name="Rauscher S."/>
            <person name="Record E."/>
            <person name="Riano-Pachon D.M."/>
            <person name="Robert V."/>
            <person name="Roehrig J."/>
            <person name="Ruller R."/>
            <person name="Salamov A."/>
            <person name="Salih N.S."/>
            <person name="Samson R.A."/>
            <person name="Sandor E."/>
            <person name="Sanguinetti M."/>
            <person name="Schuetze T."/>
            <person name="Sepcic K."/>
            <person name="Shelest E."/>
            <person name="Sherlock G."/>
            <person name="Sophianopoulou V."/>
            <person name="Squina F.M."/>
            <person name="Sun H."/>
            <person name="Susca A."/>
            <person name="Todd R.B."/>
            <person name="Tsang A."/>
            <person name="Unkles S.E."/>
            <person name="van de Wiele N."/>
            <person name="van Rossen-Uffink D."/>
            <person name="Oliveira J.V."/>
            <person name="Vesth T.C."/>
            <person name="Visser J."/>
            <person name="Yu J.-H."/>
            <person name="Zhou M."/>
            <person name="Andersen M.R."/>
            <person name="Archer D.B."/>
            <person name="Baker S.E."/>
            <person name="Benoit I."/>
            <person name="Brakhage A.A."/>
            <person name="Braus G.H."/>
            <person name="Fischer R."/>
            <person name="Frisvad J.C."/>
            <person name="Goldman G.H."/>
            <person name="Houbraken J."/>
            <person name="Oakley B."/>
            <person name="Pocsi I."/>
            <person name="Scazzocchio C."/>
            <person name="Seiboth B."/>
            <person name="vanKuyk P.A."/>
            <person name="Wortman J."/>
            <person name="Dyer P.S."/>
            <person name="Grigoriev I.V."/>
        </authorList>
    </citation>
    <scope>NUCLEOTIDE SEQUENCE [LARGE SCALE GENOMIC DNA]</scope>
    <source>
        <strain evidence="14">DTO 134E9</strain>
    </source>
</reference>
<keyword evidence="6" id="KW-0963">Cytoplasm</keyword>
<dbReference type="PANTHER" id="PTHR20531">
    <property type="entry name" value="N-ALPHA-ACETYLTRANSFERASE 40"/>
    <property type="match status" value="1"/>
</dbReference>
<feature type="domain" description="N-acetyltransferase" evidence="12">
    <location>
        <begin position="1"/>
        <end position="97"/>
    </location>
</feature>
<dbReference type="GO" id="GO:0005737">
    <property type="term" value="C:cytoplasm"/>
    <property type="evidence" value="ECO:0007669"/>
    <property type="project" value="UniProtKB-SubCell"/>
</dbReference>
<evidence type="ECO:0000256" key="2">
    <source>
        <dbReference type="ARBA" id="ARBA00004496"/>
    </source>
</evidence>
<name>A0A1L9S1I7_ASPWE</name>
<dbReference type="Pfam" id="PF00583">
    <property type="entry name" value="Acetyltransf_1"/>
    <property type="match status" value="1"/>
</dbReference>
<dbReference type="Proteomes" id="UP000184383">
    <property type="component" value="Unassembled WGS sequence"/>
</dbReference>
<accession>A0A1L9S1I7</accession>
<keyword evidence="14" id="KW-1185">Reference proteome</keyword>
<organism evidence="13 14">
    <name type="scientific">Aspergillus wentii DTO 134E9</name>
    <dbReference type="NCBI Taxonomy" id="1073089"/>
    <lineage>
        <taxon>Eukaryota</taxon>
        <taxon>Fungi</taxon>
        <taxon>Dikarya</taxon>
        <taxon>Ascomycota</taxon>
        <taxon>Pezizomycotina</taxon>
        <taxon>Eurotiomycetes</taxon>
        <taxon>Eurotiomycetidae</taxon>
        <taxon>Eurotiales</taxon>
        <taxon>Aspergillaceae</taxon>
        <taxon>Aspergillus</taxon>
        <taxon>Aspergillus subgen. Cremei</taxon>
    </lineage>
</organism>
<dbReference type="InterPro" id="IPR000182">
    <property type="entry name" value="GNAT_dom"/>
</dbReference>
<keyword evidence="8" id="KW-0539">Nucleus</keyword>
<evidence type="ECO:0000256" key="5">
    <source>
        <dbReference type="ARBA" id="ARBA00015043"/>
    </source>
</evidence>
<evidence type="ECO:0000256" key="10">
    <source>
        <dbReference type="ARBA" id="ARBA00047821"/>
    </source>
</evidence>
<dbReference type="EC" id="2.3.1.257" evidence="4"/>
<evidence type="ECO:0000256" key="6">
    <source>
        <dbReference type="ARBA" id="ARBA00022490"/>
    </source>
</evidence>
<evidence type="ECO:0000256" key="9">
    <source>
        <dbReference type="ARBA" id="ARBA00023315"/>
    </source>
</evidence>
<evidence type="ECO:0000256" key="1">
    <source>
        <dbReference type="ARBA" id="ARBA00004123"/>
    </source>
</evidence>
<keyword evidence="9" id="KW-0012">Acyltransferase</keyword>
<dbReference type="GO" id="GO:0010485">
    <property type="term" value="F:histone H4 acetyltransferase activity"/>
    <property type="evidence" value="ECO:0007669"/>
    <property type="project" value="InterPro"/>
</dbReference>
<evidence type="ECO:0000313" key="14">
    <source>
        <dbReference type="Proteomes" id="UP000184383"/>
    </source>
</evidence>
<evidence type="ECO:0000256" key="11">
    <source>
        <dbReference type="ARBA" id="ARBA00049524"/>
    </source>
</evidence>
<evidence type="ECO:0000256" key="7">
    <source>
        <dbReference type="ARBA" id="ARBA00022679"/>
    </source>
</evidence>
<dbReference type="GO" id="GO:1990189">
    <property type="term" value="F:protein N-terminal-serine acetyltransferase activity"/>
    <property type="evidence" value="ECO:0007669"/>
    <property type="project" value="UniProtKB-EC"/>
</dbReference>
<sequence length="104" mass="11652">MVTYEDGYEVVYLYEIHLSSAVQGQGLGKQLMLKLEDIGRHIGLEKIMLTVFKSNTVAMGLYNRVGYTVDEFSPPPKILRNGTVKESSYLILSKSLRTTSACMN</sequence>
<evidence type="ECO:0000259" key="12">
    <source>
        <dbReference type="PROSITE" id="PS51186"/>
    </source>
</evidence>
<dbReference type="GO" id="GO:0043998">
    <property type="term" value="F:histone H2A acetyltransferase activity"/>
    <property type="evidence" value="ECO:0007669"/>
    <property type="project" value="InterPro"/>
</dbReference>
<dbReference type="InterPro" id="IPR039949">
    <property type="entry name" value="NAA40"/>
</dbReference>
<dbReference type="GO" id="GO:0005634">
    <property type="term" value="C:nucleus"/>
    <property type="evidence" value="ECO:0007669"/>
    <property type="project" value="UniProtKB-SubCell"/>
</dbReference>
<dbReference type="InterPro" id="IPR016181">
    <property type="entry name" value="Acyl_CoA_acyltransferase"/>
</dbReference>
<comment type="catalytic activity">
    <reaction evidence="10">
        <text>N-terminal L-seryl-[histone H2A] + acetyl-CoA = N-terminal N(alpha)-acetyl-L-seryl-[histone H2A] + CoA + H(+)</text>
        <dbReference type="Rhea" id="RHEA:50600"/>
        <dbReference type="Rhea" id="RHEA-COMP:12742"/>
        <dbReference type="Rhea" id="RHEA-COMP:12744"/>
        <dbReference type="ChEBI" id="CHEBI:15378"/>
        <dbReference type="ChEBI" id="CHEBI:57287"/>
        <dbReference type="ChEBI" id="CHEBI:57288"/>
        <dbReference type="ChEBI" id="CHEBI:64738"/>
        <dbReference type="ChEBI" id="CHEBI:83690"/>
        <dbReference type="EC" id="2.3.1.257"/>
    </reaction>
</comment>
<dbReference type="PANTHER" id="PTHR20531:SF1">
    <property type="entry name" value="N-ALPHA-ACETYLTRANSFERASE 40"/>
    <property type="match status" value="1"/>
</dbReference>
<protein>
    <recommendedName>
        <fullName evidence="5">N-alpha-acetyltransferase 40</fullName>
        <ecNumber evidence="4">2.3.1.257</ecNumber>
    </recommendedName>
</protein>
<dbReference type="VEuPathDB" id="FungiDB:ASPWEDRAFT_34487"/>
<gene>
    <name evidence="13" type="ORF">ASPWEDRAFT_34487</name>
</gene>
<dbReference type="OrthoDB" id="424551at2759"/>
<keyword evidence="7" id="KW-0808">Transferase</keyword>
<dbReference type="AlphaFoldDB" id="A0A1L9S1I7"/>
<dbReference type="PROSITE" id="PS51186">
    <property type="entry name" value="GNAT"/>
    <property type="match status" value="1"/>
</dbReference>
<dbReference type="Gene3D" id="3.40.630.30">
    <property type="match status" value="1"/>
</dbReference>
<dbReference type="SUPFAM" id="SSF55729">
    <property type="entry name" value="Acyl-CoA N-acyltransferases (Nat)"/>
    <property type="match status" value="1"/>
</dbReference>
<evidence type="ECO:0000256" key="8">
    <source>
        <dbReference type="ARBA" id="ARBA00023242"/>
    </source>
</evidence>
<dbReference type="EMBL" id="KV878209">
    <property type="protein sequence ID" value="OJJ41018.1"/>
    <property type="molecule type" value="Genomic_DNA"/>
</dbReference>
<dbReference type="STRING" id="1073089.A0A1L9S1I7"/>
<evidence type="ECO:0000256" key="4">
    <source>
        <dbReference type="ARBA" id="ARBA00012950"/>
    </source>
</evidence>
<evidence type="ECO:0000256" key="3">
    <source>
        <dbReference type="ARBA" id="ARBA00008870"/>
    </source>
</evidence>
<dbReference type="GeneID" id="63749857"/>